<name>A0ACC3ZH30_COLTU</name>
<dbReference type="EMBL" id="VUJX02000001">
    <property type="protein sequence ID" value="KAL0943463.1"/>
    <property type="molecule type" value="Genomic_DNA"/>
</dbReference>
<comment type="caution">
    <text evidence="1">The sequence shown here is derived from an EMBL/GenBank/DDBJ whole genome shotgun (WGS) entry which is preliminary data.</text>
</comment>
<evidence type="ECO:0000313" key="2">
    <source>
        <dbReference type="Proteomes" id="UP000805649"/>
    </source>
</evidence>
<keyword evidence="2" id="KW-1185">Reference proteome</keyword>
<sequence>MKASLILTSAILSFSGIVSAVELQCWGTGVPSGIRQGDLEWARKNRSAELGIPGNTKYNFRYKTCIDPDNNGHPVLVITIPRVTKDGSTRLASGTIECSSRGGPPDSTC</sequence>
<accession>A0ACC3ZH30</accession>
<gene>
    <name evidence="1" type="ORF">CTRU02_201350</name>
</gene>
<dbReference type="Proteomes" id="UP000805649">
    <property type="component" value="Unassembled WGS sequence"/>
</dbReference>
<proteinExistence type="predicted"/>
<organism evidence="1 2">
    <name type="scientific">Colletotrichum truncatum</name>
    <name type="common">Anthracnose fungus</name>
    <name type="synonym">Colletotrichum capsici</name>
    <dbReference type="NCBI Taxonomy" id="5467"/>
    <lineage>
        <taxon>Eukaryota</taxon>
        <taxon>Fungi</taxon>
        <taxon>Dikarya</taxon>
        <taxon>Ascomycota</taxon>
        <taxon>Pezizomycotina</taxon>
        <taxon>Sordariomycetes</taxon>
        <taxon>Hypocreomycetidae</taxon>
        <taxon>Glomerellales</taxon>
        <taxon>Glomerellaceae</taxon>
        <taxon>Colletotrichum</taxon>
        <taxon>Colletotrichum truncatum species complex</taxon>
    </lineage>
</organism>
<evidence type="ECO:0000313" key="1">
    <source>
        <dbReference type="EMBL" id="KAL0943463.1"/>
    </source>
</evidence>
<protein>
    <submittedName>
        <fullName evidence="1">Uncharacterized protein</fullName>
    </submittedName>
</protein>
<reference evidence="1 2" key="1">
    <citation type="journal article" date="2020" name="Phytopathology">
        <title>Genome Sequence Resources of Colletotrichum truncatum, C. plurivorum, C. musicola, and C. sojae: Four Species Pathogenic to Soybean (Glycine max).</title>
        <authorList>
            <person name="Rogerio F."/>
            <person name="Boufleur T.R."/>
            <person name="Ciampi-Guillardi M."/>
            <person name="Sukno S.A."/>
            <person name="Thon M.R."/>
            <person name="Massola Junior N.S."/>
            <person name="Baroncelli R."/>
        </authorList>
    </citation>
    <scope>NUCLEOTIDE SEQUENCE [LARGE SCALE GENOMIC DNA]</scope>
    <source>
        <strain evidence="1 2">CMES1059</strain>
    </source>
</reference>